<dbReference type="PANTHER" id="PTHR37563">
    <property type="entry name" value="PHYTANOYL-COA DIOXYGENASE FAMILY PROTEIN (AFU_ORTHOLOGUE AFUA_2G03330)"/>
    <property type="match status" value="1"/>
</dbReference>
<dbReference type="InterPro" id="IPR051961">
    <property type="entry name" value="Fungal_Metabolite_Diox"/>
</dbReference>
<dbReference type="PANTHER" id="PTHR37563:SF2">
    <property type="entry name" value="PHYTANOYL-COA DIOXYGENASE FAMILY PROTEIN (AFU_ORTHOLOGUE AFUA_2G03330)"/>
    <property type="match status" value="1"/>
</dbReference>
<dbReference type="Gene3D" id="2.60.120.620">
    <property type="entry name" value="q2cbj1_9rhob like domain"/>
    <property type="match status" value="1"/>
</dbReference>
<evidence type="ECO:0000313" key="2">
    <source>
        <dbReference type="EMBL" id="KAF8675137.1"/>
    </source>
</evidence>
<dbReference type="EMBL" id="CAJMWR010000337">
    <property type="protein sequence ID" value="CAE6369984.1"/>
    <property type="molecule type" value="Genomic_DNA"/>
</dbReference>
<protein>
    <submittedName>
        <fullName evidence="2">Phytanoyl-CoA dioxygenase</fullName>
    </submittedName>
</protein>
<dbReference type="InterPro" id="IPR008775">
    <property type="entry name" value="Phytyl_CoA_dOase-like"/>
</dbReference>
<dbReference type="GO" id="GO:0051213">
    <property type="term" value="F:dioxygenase activity"/>
    <property type="evidence" value="ECO:0007669"/>
    <property type="project" value="UniProtKB-KW"/>
</dbReference>
<keyword evidence="2" id="KW-0223">Dioxygenase</keyword>
<evidence type="ECO:0000313" key="1">
    <source>
        <dbReference type="EMBL" id="CAE6369984.1"/>
    </source>
</evidence>
<dbReference type="AlphaFoldDB" id="A0A8H2ZY62"/>
<sequence>MRAFLPQPRLFGLLHARKFATAVNTAPKLRSLTPSASERAAGRFGPANLLLALEALHQDGIVEITDVVNENHLDALNERMIPDAYTLRDMRESPYNYNRGNIQQDPPPEPSLFFRDIFLNPFALQVSNAVLGNRPKMTFCSGNTALKSTDRQPVHTDADFAQPSVAFALVINCGLVEMTPENGSTELWLGTHAMANLDAQDGLHGERASGRIKPELIETRRNISPPFQPCVPKGSLLIRDLRLWHAGMPNKTDHPRVMLAQIHFAPWYMNQMRLEFPKGMEGIIHHPDLELPADFVDGPINYLGRAFGNAYDFRQIQTDQWGH</sequence>
<proteinExistence type="predicted"/>
<reference evidence="1" key="2">
    <citation type="submission" date="2021-01" db="EMBL/GenBank/DDBJ databases">
        <authorList>
            <person name="Kaushik A."/>
        </authorList>
    </citation>
    <scope>NUCLEOTIDE SEQUENCE</scope>
    <source>
        <strain evidence="1">AG1-1A</strain>
    </source>
</reference>
<dbReference type="EMBL" id="JACYCC010000128">
    <property type="protein sequence ID" value="KAF8675137.1"/>
    <property type="molecule type" value="Genomic_DNA"/>
</dbReference>
<dbReference type="Proteomes" id="UP000650582">
    <property type="component" value="Unassembled WGS sequence"/>
</dbReference>
<organism evidence="1 3">
    <name type="scientific">Rhizoctonia solani</name>
    <dbReference type="NCBI Taxonomy" id="456999"/>
    <lineage>
        <taxon>Eukaryota</taxon>
        <taxon>Fungi</taxon>
        <taxon>Dikarya</taxon>
        <taxon>Basidiomycota</taxon>
        <taxon>Agaricomycotina</taxon>
        <taxon>Agaricomycetes</taxon>
        <taxon>Cantharellales</taxon>
        <taxon>Ceratobasidiaceae</taxon>
        <taxon>Rhizoctonia</taxon>
    </lineage>
</organism>
<evidence type="ECO:0000313" key="3">
    <source>
        <dbReference type="Proteomes" id="UP000663840"/>
    </source>
</evidence>
<dbReference type="Proteomes" id="UP000663840">
    <property type="component" value="Unassembled WGS sequence"/>
</dbReference>
<dbReference type="Pfam" id="PF05721">
    <property type="entry name" value="PhyH"/>
    <property type="match status" value="1"/>
</dbReference>
<name>A0A8H2ZY62_9AGAM</name>
<accession>A0A8H2ZY62</accession>
<keyword evidence="2" id="KW-0560">Oxidoreductase</keyword>
<gene>
    <name evidence="1" type="ORF">RDB_LOCUS18435</name>
    <name evidence="2" type="ORF">RHS04_06960</name>
</gene>
<comment type="caution">
    <text evidence="1">The sequence shown here is derived from an EMBL/GenBank/DDBJ whole genome shotgun (WGS) entry which is preliminary data.</text>
</comment>
<dbReference type="SUPFAM" id="SSF51197">
    <property type="entry name" value="Clavaminate synthase-like"/>
    <property type="match status" value="1"/>
</dbReference>
<reference evidence="2" key="1">
    <citation type="submission" date="2020-09" db="EMBL/GenBank/DDBJ databases">
        <title>Comparative genome analyses of four rice-infecting Rhizoctonia solani isolates reveal extensive enrichment of homogalacturonan modification genes.</title>
        <authorList>
            <person name="Lee D.-Y."/>
            <person name="Jeon J."/>
            <person name="Kim K.-T."/>
            <person name="Cheong K."/>
            <person name="Song H."/>
            <person name="Choi G."/>
            <person name="Ko J."/>
            <person name="Opiyo S.O."/>
            <person name="Zuo S."/>
            <person name="Madhav S."/>
            <person name="Lee Y.-H."/>
            <person name="Wang G.-L."/>
        </authorList>
    </citation>
    <scope>NUCLEOTIDE SEQUENCE</scope>
    <source>
        <strain evidence="2">AG1-IA YN-7</strain>
    </source>
</reference>